<keyword evidence="2" id="KW-1185">Reference proteome</keyword>
<protein>
    <recommendedName>
        <fullName evidence="3">Fe2OG dioxygenase domain-containing protein</fullName>
    </recommendedName>
</protein>
<dbReference type="AlphaFoldDB" id="A0AB34J424"/>
<dbReference type="SUPFAM" id="SSF51197">
    <property type="entry name" value="Clavaminate synthase-like"/>
    <property type="match status" value="1"/>
</dbReference>
<accession>A0AB34J424</accession>
<evidence type="ECO:0000313" key="1">
    <source>
        <dbReference type="EMBL" id="KAL1512148.1"/>
    </source>
</evidence>
<dbReference type="Gene3D" id="2.60.120.330">
    <property type="entry name" value="B-lactam Antibiotic, Isopenicillin N Synthase, Chain"/>
    <property type="match status" value="1"/>
</dbReference>
<sequence>MGLAAAAATLAVPQTAALTAAADGSPHRQPRRLAPVELDLRLPEPELRRQCVAALAGSLTPVLSLRHHGLEGSCAELAAHEAARHALQTLGDDPPSQLSFELEESARTRAVREGFRQLSTRLLRILAGDAAAGVEVEGRLSLRVYPHSVDSAEPVRLGPHCDSTLFTLLWSTAPGLQVLDPDRADGWTPRDVLQFGLPSICDEAPELRDDQWATVEMPWSEGAILLSLGTDWHTHGQLNAMVRCPCAVLHRVAVSDLQEHRLSLPYLVDLASPHQTDGV</sequence>
<dbReference type="EMBL" id="JBGBPQ010000013">
    <property type="protein sequence ID" value="KAL1512148.1"/>
    <property type="molecule type" value="Genomic_DNA"/>
</dbReference>
<dbReference type="Proteomes" id="UP001515480">
    <property type="component" value="Unassembled WGS sequence"/>
</dbReference>
<comment type="caution">
    <text evidence="1">The sequence shown here is derived from an EMBL/GenBank/DDBJ whole genome shotgun (WGS) entry which is preliminary data.</text>
</comment>
<gene>
    <name evidence="1" type="ORF">AB1Y20_005416</name>
</gene>
<evidence type="ECO:0008006" key="3">
    <source>
        <dbReference type="Google" id="ProtNLM"/>
    </source>
</evidence>
<reference evidence="1 2" key="1">
    <citation type="journal article" date="2024" name="Science">
        <title>Giant polyketide synthase enzymes in the biosynthesis of giant marine polyether toxins.</title>
        <authorList>
            <person name="Fallon T.R."/>
            <person name="Shende V.V."/>
            <person name="Wierzbicki I.H."/>
            <person name="Pendleton A.L."/>
            <person name="Watervoot N.F."/>
            <person name="Auber R.P."/>
            <person name="Gonzalez D.J."/>
            <person name="Wisecaver J.H."/>
            <person name="Moore B.S."/>
        </authorList>
    </citation>
    <scope>NUCLEOTIDE SEQUENCE [LARGE SCALE GENOMIC DNA]</scope>
    <source>
        <strain evidence="1 2">12B1</strain>
    </source>
</reference>
<proteinExistence type="predicted"/>
<name>A0AB34J424_PRYPA</name>
<evidence type="ECO:0000313" key="2">
    <source>
        <dbReference type="Proteomes" id="UP001515480"/>
    </source>
</evidence>
<organism evidence="1 2">
    <name type="scientific">Prymnesium parvum</name>
    <name type="common">Toxic golden alga</name>
    <dbReference type="NCBI Taxonomy" id="97485"/>
    <lineage>
        <taxon>Eukaryota</taxon>
        <taxon>Haptista</taxon>
        <taxon>Haptophyta</taxon>
        <taxon>Prymnesiophyceae</taxon>
        <taxon>Prymnesiales</taxon>
        <taxon>Prymnesiaceae</taxon>
        <taxon>Prymnesium</taxon>
    </lineage>
</organism>
<dbReference type="InterPro" id="IPR027443">
    <property type="entry name" value="IPNS-like_sf"/>
</dbReference>